<evidence type="ECO:0000313" key="1">
    <source>
        <dbReference type="EMBL" id="KAG2863889.1"/>
    </source>
</evidence>
<evidence type="ECO:0000313" key="2">
    <source>
        <dbReference type="Proteomes" id="UP000735874"/>
    </source>
</evidence>
<dbReference type="AlphaFoldDB" id="A0A8T0ZNM2"/>
<comment type="caution">
    <text evidence="1">The sequence shown here is derived from an EMBL/GenBank/DDBJ whole genome shotgun (WGS) entry which is preliminary data.</text>
</comment>
<name>A0A8T0ZNM2_9STRA</name>
<organism evidence="1 2">
    <name type="scientific">Phytophthora cactorum</name>
    <dbReference type="NCBI Taxonomy" id="29920"/>
    <lineage>
        <taxon>Eukaryota</taxon>
        <taxon>Sar</taxon>
        <taxon>Stramenopiles</taxon>
        <taxon>Oomycota</taxon>
        <taxon>Peronosporomycetes</taxon>
        <taxon>Peronosporales</taxon>
        <taxon>Peronosporaceae</taxon>
        <taxon>Phytophthora</taxon>
    </lineage>
</organism>
<dbReference type="Proteomes" id="UP000735874">
    <property type="component" value="Unassembled WGS sequence"/>
</dbReference>
<dbReference type="EMBL" id="RCMG01000094">
    <property type="protein sequence ID" value="KAG2863889.1"/>
    <property type="molecule type" value="Genomic_DNA"/>
</dbReference>
<sequence length="41" mass="4649">MIFRDLNSLQFLSPTTSYLNGFYTLTVPAGKRILLRQVCGN</sequence>
<reference evidence="1" key="1">
    <citation type="submission" date="2018-10" db="EMBL/GenBank/DDBJ databases">
        <title>Effector identification in a new, highly contiguous assembly of the strawberry crown rot pathogen Phytophthora cactorum.</title>
        <authorList>
            <person name="Armitage A.D."/>
            <person name="Nellist C.F."/>
            <person name="Bates H."/>
            <person name="Vickerstaff R.J."/>
            <person name="Harrison R.J."/>
        </authorList>
    </citation>
    <scope>NUCLEOTIDE SEQUENCE</scope>
    <source>
        <strain evidence="1">15-7</strain>
    </source>
</reference>
<gene>
    <name evidence="1" type="ORF">PC113_g5062</name>
</gene>
<accession>A0A8T0ZNM2</accession>
<proteinExistence type="predicted"/>
<protein>
    <submittedName>
        <fullName evidence="1">Uncharacterized protein</fullName>
    </submittedName>
</protein>